<dbReference type="AlphaFoldDB" id="A0AAV1IGC7"/>
<dbReference type="EMBL" id="CAUYUE010000012">
    <property type="protein sequence ID" value="CAK0785265.1"/>
    <property type="molecule type" value="Genomic_DNA"/>
</dbReference>
<keyword evidence="4" id="KW-0325">Glycoprotein</keyword>
<evidence type="ECO:0000256" key="6">
    <source>
        <dbReference type="RuleBase" id="RU367004"/>
    </source>
</evidence>
<comment type="function">
    <text evidence="6">May be involved in cell wall biosynthesis.</text>
</comment>
<protein>
    <recommendedName>
        <fullName evidence="6">Fucosyltransferase</fullName>
        <ecNumber evidence="6">2.4.1.-</ecNumber>
    </recommendedName>
</protein>
<evidence type="ECO:0000256" key="4">
    <source>
        <dbReference type="ARBA" id="ARBA00023180"/>
    </source>
</evidence>
<proteinExistence type="inferred from homology"/>
<dbReference type="EC" id="2.4.1.-" evidence="6"/>
<keyword evidence="6" id="KW-0333">Golgi apparatus</keyword>
<evidence type="ECO:0000256" key="5">
    <source>
        <dbReference type="ARBA" id="ARBA00023316"/>
    </source>
</evidence>
<dbReference type="GO" id="GO:0009969">
    <property type="term" value="P:xyloglucan biosynthetic process"/>
    <property type="evidence" value="ECO:0007669"/>
    <property type="project" value="TreeGrafter"/>
</dbReference>
<comment type="similarity">
    <text evidence="1 6">Belongs to the glycosyltransferase 37 family.</text>
</comment>
<keyword evidence="3 6" id="KW-0808">Transferase</keyword>
<dbReference type="GO" id="GO:0032580">
    <property type="term" value="C:Golgi cisterna membrane"/>
    <property type="evidence" value="ECO:0007669"/>
    <property type="project" value="UniProtKB-SubCell"/>
</dbReference>
<sequence length="530" mass="59347">MSAGVAGCFGALACGIVVCLLVLGGALDVSVQIHIPPKLLRRAPDPFEDVLDVALMSNQDRLALSHSEEGQVHRKLQGLPLSHSRQPKYSIYTGMDRTARDLSQVARSTQQIERALERVKVLQKGAGSLVRALPSIDARAVSFLALESMVNNFKARQTECVHGKGMPGKYVMVEMWDQYAGLGNQFPSMITGLMLAMLTERCLFIDFPFYHKVFTPGLDFDWGRHTQRLQSFGHNISATPPHLLQFWKGEDLTNWLMKDQKALYDAHYGLHLKNDPDYSAALFQANPHHAPFLQAIFPTGEMFQPLSRFMLKVRPDIDAQIQEFKRKYFRPFTVGLQIRRLKCDGEEGSITCKELPAIENFVAVARSLQRSRGIPDSEFRVFVGADMVESYAKVVDLMGQDMVVYRVDNGVGTKESKVIGVNNPGTPESALIDMRLLSECNELVVTVGSSYGSIAAAMGGIAPVHMIHGHHNNVQNPYWYKAITSEPCYWKGNVFLNNKDPFWGRLGAAEIQQFKSNPFWMQYTQCHCST</sequence>
<keyword evidence="2 6" id="KW-0328">Glycosyltransferase</keyword>
<dbReference type="GO" id="GO:0042546">
    <property type="term" value="P:cell wall biogenesis"/>
    <property type="evidence" value="ECO:0007669"/>
    <property type="project" value="InterPro"/>
</dbReference>
<dbReference type="PANTHER" id="PTHR31889">
    <property type="entry name" value="FUCOSYLTRANSFERASE 2-RELATED"/>
    <property type="match status" value="1"/>
</dbReference>
<evidence type="ECO:0000256" key="2">
    <source>
        <dbReference type="ARBA" id="ARBA00022676"/>
    </source>
</evidence>
<organism evidence="7 8">
    <name type="scientific">Coccomyxa viridis</name>
    <dbReference type="NCBI Taxonomy" id="1274662"/>
    <lineage>
        <taxon>Eukaryota</taxon>
        <taxon>Viridiplantae</taxon>
        <taxon>Chlorophyta</taxon>
        <taxon>core chlorophytes</taxon>
        <taxon>Trebouxiophyceae</taxon>
        <taxon>Trebouxiophyceae incertae sedis</taxon>
        <taxon>Coccomyxaceae</taxon>
        <taxon>Coccomyxa</taxon>
    </lineage>
</organism>
<keyword evidence="8" id="KW-1185">Reference proteome</keyword>
<comment type="caution">
    <text evidence="7">The sequence shown here is derived from an EMBL/GenBank/DDBJ whole genome shotgun (WGS) entry which is preliminary data.</text>
</comment>
<gene>
    <name evidence="7" type="ORF">CVIRNUC_008471</name>
</gene>
<dbReference type="PANTHER" id="PTHR31889:SF2">
    <property type="entry name" value="FUCOSYLTRANSFERASE 3"/>
    <property type="match status" value="1"/>
</dbReference>
<dbReference type="Proteomes" id="UP001314263">
    <property type="component" value="Unassembled WGS sequence"/>
</dbReference>
<dbReference type="GO" id="GO:0071555">
    <property type="term" value="P:cell wall organization"/>
    <property type="evidence" value="ECO:0007669"/>
    <property type="project" value="UniProtKB-UniRule"/>
</dbReference>
<comment type="subcellular location">
    <subcellularLocation>
        <location evidence="6">Golgi apparatus</location>
        <location evidence="6">Golgi stack membrane</location>
        <topology evidence="6">Single-pass type II membrane protein</topology>
    </subcellularLocation>
</comment>
<reference evidence="7 8" key="1">
    <citation type="submission" date="2023-10" db="EMBL/GenBank/DDBJ databases">
        <authorList>
            <person name="Maclean D."/>
            <person name="Macfadyen A."/>
        </authorList>
    </citation>
    <scope>NUCLEOTIDE SEQUENCE [LARGE SCALE GENOMIC DNA]</scope>
</reference>
<dbReference type="GO" id="GO:0008107">
    <property type="term" value="F:galactoside 2-alpha-L-fucosyltransferase activity"/>
    <property type="evidence" value="ECO:0007669"/>
    <property type="project" value="InterPro"/>
</dbReference>
<keyword evidence="5 6" id="KW-0961">Cell wall biogenesis/degradation</keyword>
<accession>A0AAV1IGC7</accession>
<name>A0AAV1IGC7_9CHLO</name>
<dbReference type="Pfam" id="PF03254">
    <property type="entry name" value="XG_FTase"/>
    <property type="match status" value="1"/>
</dbReference>
<evidence type="ECO:0000313" key="8">
    <source>
        <dbReference type="Proteomes" id="UP001314263"/>
    </source>
</evidence>
<evidence type="ECO:0000256" key="3">
    <source>
        <dbReference type="ARBA" id="ARBA00022679"/>
    </source>
</evidence>
<dbReference type="InterPro" id="IPR004938">
    <property type="entry name" value="XG_FTase"/>
</dbReference>
<dbReference type="Gene3D" id="3.40.50.11350">
    <property type="match status" value="1"/>
</dbReference>
<evidence type="ECO:0000313" key="7">
    <source>
        <dbReference type="EMBL" id="CAK0785265.1"/>
    </source>
</evidence>
<evidence type="ECO:0000256" key="1">
    <source>
        <dbReference type="ARBA" id="ARBA00010481"/>
    </source>
</evidence>